<keyword evidence="13 16" id="KW-0472">Membrane</keyword>
<sequence length="966" mass="109520">MSPIRIDKATPEELSILDKAWVHLHQISKHPHPYSSGPENDHVHDYIYNSIEKIVQHIPNPDFISLSSDNVPNGASIVTPIKEIFKQQDVFDAASTATRVIYYESNNIVVKIEGLDPSLTKDDGLLFSAHFDSVPMANGVTDDGKGIVTMLSLFEYFAHNRPKRTLIFNFNNNEEFGLLGATIFNNYHPWKKLVKYVINLEGTGTGKGERAVLFRTSGIDTAQIYQKAVRDQPFGNSIYQQGFYNGYVHSETDYKIYESSLKGWDIAFYKPRDLYHTFKDSIIYTDKSSLFSMLHTTFQLSTYIANTEKLNDEKEETPAIYFDFGGKFFCFNSKKFTNINLLLLILAPILCIIAELVVKRNYYNAKGYTLFTWIKLPISLIISLGGLALLEKFLLNTNPMLPSRNFWILVILFTTSFVLLNYMCLRWNSTRNHGNVDSTGSGDSIQNNNCSNCDDILKTIFIIELNFVLWGILLYLTIENYKHEYKDTGIYPFTFIYFAYSIGSILGSLFDPYYHCSNGSQNNTTPQALEADVSSFNSTNHEPENRPLLNITSTTSNHTSYVNEDSHSVSSSHEDSSLYDNQIESISSNSFSHAVPGYYVWSIQFIVIVSISLFTVFTCGGLILDALNQTIQESSESTLKIFDLIMLISVFLGLPLLPFIMNLNYYAIISFFLLFLATLPLSINLAPFTESEPLKLRVADYRLLGIDGNLRKEIVVYGRDIDTNYLENYSSGGVDSTITSMSLIENVIGSLPSQSKQNNITCLPARDGNVRCSYEPFYRKNHRRNDTNSEGNTFEIQVISNNRLSPSRSKYEPVVVELKIRAKPNNRICNINFEKGNSLKRVTVKTTDDNTGKTFIKKEGYGIDEVQLHKLEYTGDTDYHVSIEWLPKILIDENVVVDDNTDSLHIDVSCFWGDYLSFSANGNSTNNKIDIISPGIYELLTYSPSNIIYTNLERGMVIAKLVDYKL</sequence>
<accession>A0A376B1P1</accession>
<keyword evidence="14" id="KW-0325">Glycoprotein</keyword>
<comment type="function">
    <text evidence="2">May be involved in vacuolar sorting and osmoregulation.</text>
</comment>
<dbReference type="GO" id="GO:0005774">
    <property type="term" value="C:vacuolar membrane"/>
    <property type="evidence" value="ECO:0007669"/>
    <property type="project" value="UniProtKB-SubCell"/>
</dbReference>
<keyword evidence="21" id="KW-1185">Reference proteome</keyword>
<feature type="transmembrane region" description="Helical" evidence="16">
    <location>
        <begin position="339"/>
        <end position="358"/>
    </location>
</feature>
<evidence type="ECO:0000256" key="12">
    <source>
        <dbReference type="ARBA" id="ARBA00023049"/>
    </source>
</evidence>
<evidence type="ECO:0000256" key="11">
    <source>
        <dbReference type="ARBA" id="ARBA00022989"/>
    </source>
</evidence>
<comment type="cofactor">
    <cofactor evidence="1">
        <name>Zn(2+)</name>
        <dbReference type="ChEBI" id="CHEBI:29105"/>
    </cofactor>
</comment>
<feature type="transmembrane region" description="Helical" evidence="16">
    <location>
        <begin position="639"/>
        <end position="660"/>
    </location>
</feature>
<dbReference type="Gene3D" id="3.40.630.10">
    <property type="entry name" value="Zn peptidases"/>
    <property type="match status" value="1"/>
</dbReference>
<evidence type="ECO:0000256" key="1">
    <source>
        <dbReference type="ARBA" id="ARBA00001947"/>
    </source>
</evidence>
<gene>
    <name evidence="20" type="ORF">SCODWIG_00344</name>
</gene>
<dbReference type="InterPro" id="IPR053975">
    <property type="entry name" value="PFF1_C"/>
</dbReference>
<dbReference type="VEuPathDB" id="FungiDB:SCODWIG_00344"/>
<dbReference type="InterPro" id="IPR007484">
    <property type="entry name" value="Peptidase_M28"/>
</dbReference>
<evidence type="ECO:0000256" key="10">
    <source>
        <dbReference type="ARBA" id="ARBA00022833"/>
    </source>
</evidence>
<dbReference type="OrthoDB" id="76293at2759"/>
<organism evidence="20 21">
    <name type="scientific">Saccharomycodes ludwigii</name>
    <dbReference type="NCBI Taxonomy" id="36035"/>
    <lineage>
        <taxon>Eukaryota</taxon>
        <taxon>Fungi</taxon>
        <taxon>Dikarya</taxon>
        <taxon>Ascomycota</taxon>
        <taxon>Saccharomycotina</taxon>
        <taxon>Saccharomycetes</taxon>
        <taxon>Saccharomycodales</taxon>
        <taxon>Saccharomycodaceae</taxon>
        <taxon>Saccharomycodes</taxon>
    </lineage>
</organism>
<feature type="domain" description="Vacuolar membrane protease C-terminal" evidence="18">
    <location>
        <begin position="740"/>
        <end position="957"/>
    </location>
</feature>
<dbReference type="PANTHER" id="PTHR12147">
    <property type="entry name" value="METALLOPEPTIDASE M28 FAMILY MEMBER"/>
    <property type="match status" value="1"/>
</dbReference>
<keyword evidence="9 15" id="KW-0378">Hydrolase</keyword>
<keyword evidence="6 15" id="KW-0645">Protease</keyword>
<evidence type="ECO:0000259" key="18">
    <source>
        <dbReference type="Pfam" id="PF22250"/>
    </source>
</evidence>
<proteinExistence type="inferred from homology"/>
<dbReference type="GO" id="GO:0006508">
    <property type="term" value="P:proteolysis"/>
    <property type="evidence" value="ECO:0007669"/>
    <property type="project" value="UniProtKB-KW"/>
</dbReference>
<dbReference type="GO" id="GO:0008235">
    <property type="term" value="F:metalloexopeptidase activity"/>
    <property type="evidence" value="ECO:0007669"/>
    <property type="project" value="InterPro"/>
</dbReference>
<dbReference type="PANTHER" id="PTHR12147:SF58">
    <property type="entry name" value="VACUOLAR MEMBRANE PROTEASE"/>
    <property type="match status" value="1"/>
</dbReference>
<dbReference type="InterPro" id="IPR053976">
    <property type="entry name" value="PFF1_TM"/>
</dbReference>
<evidence type="ECO:0000256" key="3">
    <source>
        <dbReference type="ARBA" id="ARBA00004128"/>
    </source>
</evidence>
<evidence type="ECO:0000256" key="15">
    <source>
        <dbReference type="RuleBase" id="RU361240"/>
    </source>
</evidence>
<evidence type="ECO:0000256" key="9">
    <source>
        <dbReference type="ARBA" id="ARBA00022801"/>
    </source>
</evidence>
<keyword evidence="7 16" id="KW-0812">Transmembrane</keyword>
<keyword evidence="8 15" id="KW-0479">Metal-binding</keyword>
<feature type="transmembrane region" description="Helical" evidence="16">
    <location>
        <begin position="598"/>
        <end position="627"/>
    </location>
</feature>
<dbReference type="SUPFAM" id="SSF53187">
    <property type="entry name" value="Zn-dependent exopeptidases"/>
    <property type="match status" value="1"/>
</dbReference>
<feature type="transmembrane region" description="Helical" evidence="16">
    <location>
        <begin position="666"/>
        <end position="687"/>
    </location>
</feature>
<keyword evidence="12 20" id="KW-0482">Metalloprotease</keyword>
<dbReference type="EC" id="3.4.-.-" evidence="15"/>
<evidence type="ECO:0000256" key="7">
    <source>
        <dbReference type="ARBA" id="ARBA00022692"/>
    </source>
</evidence>
<evidence type="ECO:0000256" key="13">
    <source>
        <dbReference type="ARBA" id="ARBA00023136"/>
    </source>
</evidence>
<keyword evidence="10 15" id="KW-0862">Zinc</keyword>
<name>A0A376B1P1_9ASCO</name>
<feature type="transmembrane region" description="Helical" evidence="16">
    <location>
        <begin position="456"/>
        <end position="478"/>
    </location>
</feature>
<dbReference type="Proteomes" id="UP000262825">
    <property type="component" value="Unassembled WGS sequence"/>
</dbReference>
<evidence type="ECO:0000256" key="8">
    <source>
        <dbReference type="ARBA" id="ARBA00022723"/>
    </source>
</evidence>
<dbReference type="Pfam" id="PF04389">
    <property type="entry name" value="Peptidase_M28"/>
    <property type="match status" value="1"/>
</dbReference>
<evidence type="ECO:0000313" key="21">
    <source>
        <dbReference type="Proteomes" id="UP000262825"/>
    </source>
</evidence>
<evidence type="ECO:0000256" key="14">
    <source>
        <dbReference type="ARBA" id="ARBA00023180"/>
    </source>
</evidence>
<dbReference type="AlphaFoldDB" id="A0A376B1P1"/>
<feature type="domain" description="Peptidase M28" evidence="17">
    <location>
        <begin position="107"/>
        <end position="296"/>
    </location>
</feature>
<dbReference type="Pfam" id="PF22250">
    <property type="entry name" value="PFF1_C"/>
    <property type="match status" value="1"/>
</dbReference>
<feature type="transmembrane region" description="Helical" evidence="16">
    <location>
        <begin position="490"/>
        <end position="510"/>
    </location>
</feature>
<evidence type="ECO:0000313" key="20">
    <source>
        <dbReference type="EMBL" id="SSD58583.1"/>
    </source>
</evidence>
<evidence type="ECO:0000256" key="4">
    <source>
        <dbReference type="ARBA" id="ARBA00010918"/>
    </source>
</evidence>
<feature type="transmembrane region" description="Helical" evidence="16">
    <location>
        <begin position="370"/>
        <end position="394"/>
    </location>
</feature>
<dbReference type="CDD" id="cd03875">
    <property type="entry name" value="M28_Fxna_like"/>
    <property type="match status" value="1"/>
</dbReference>
<reference evidence="21" key="1">
    <citation type="submission" date="2018-06" db="EMBL/GenBank/DDBJ databases">
        <authorList>
            <person name="Guldener U."/>
        </authorList>
    </citation>
    <scope>NUCLEOTIDE SEQUENCE [LARGE SCALE GENOMIC DNA]</scope>
    <source>
        <strain evidence="21">UTAD17</strain>
    </source>
</reference>
<protein>
    <recommendedName>
        <fullName evidence="15">Peptide hydrolase</fullName>
        <ecNumber evidence="15">3.4.-.-</ecNumber>
    </recommendedName>
</protein>
<comment type="subcellular location">
    <subcellularLocation>
        <location evidence="3">Vacuole membrane</location>
        <topology evidence="3">Multi-pass membrane protein</topology>
    </subcellularLocation>
</comment>
<feature type="domain" description="Vacuolar membrane protease transmembrane" evidence="19">
    <location>
        <begin position="458"/>
        <end position="665"/>
    </location>
</feature>
<evidence type="ECO:0000256" key="5">
    <source>
        <dbReference type="ARBA" id="ARBA00022554"/>
    </source>
</evidence>
<dbReference type="GO" id="GO:0046872">
    <property type="term" value="F:metal ion binding"/>
    <property type="evidence" value="ECO:0007669"/>
    <property type="project" value="UniProtKB-KW"/>
</dbReference>
<evidence type="ECO:0000259" key="19">
    <source>
        <dbReference type="Pfam" id="PF22251"/>
    </source>
</evidence>
<comment type="similarity">
    <text evidence="4 15">Belongs to the peptidase M28 family.</text>
</comment>
<dbReference type="InterPro" id="IPR048024">
    <property type="entry name" value="Fxna-like_M28_dom"/>
</dbReference>
<keyword evidence="11 16" id="KW-1133">Transmembrane helix</keyword>
<evidence type="ECO:0000256" key="2">
    <source>
        <dbReference type="ARBA" id="ARBA00003273"/>
    </source>
</evidence>
<evidence type="ECO:0000259" key="17">
    <source>
        <dbReference type="Pfam" id="PF04389"/>
    </source>
</evidence>
<feature type="transmembrane region" description="Helical" evidence="16">
    <location>
        <begin position="406"/>
        <end position="423"/>
    </location>
</feature>
<evidence type="ECO:0000256" key="16">
    <source>
        <dbReference type="SAM" id="Phobius"/>
    </source>
</evidence>
<keyword evidence="5" id="KW-0926">Vacuole</keyword>
<dbReference type="Pfam" id="PF22251">
    <property type="entry name" value="PFF1_TM"/>
    <property type="match status" value="1"/>
</dbReference>
<dbReference type="InterPro" id="IPR045175">
    <property type="entry name" value="M28_fam"/>
</dbReference>
<dbReference type="EMBL" id="UFAJ01000026">
    <property type="protein sequence ID" value="SSD58583.1"/>
    <property type="molecule type" value="Genomic_DNA"/>
</dbReference>
<evidence type="ECO:0000256" key="6">
    <source>
        <dbReference type="ARBA" id="ARBA00022670"/>
    </source>
</evidence>